<feature type="domain" description="Carrier" evidence="3">
    <location>
        <begin position="800"/>
        <end position="876"/>
    </location>
</feature>
<organism evidence="4 5">
    <name type="scientific">Aspergillus indologenus CBS 114.80</name>
    <dbReference type="NCBI Taxonomy" id="1450541"/>
    <lineage>
        <taxon>Eukaryota</taxon>
        <taxon>Fungi</taxon>
        <taxon>Dikarya</taxon>
        <taxon>Ascomycota</taxon>
        <taxon>Pezizomycotina</taxon>
        <taxon>Eurotiomycetes</taxon>
        <taxon>Eurotiomycetidae</taxon>
        <taxon>Eurotiales</taxon>
        <taxon>Aspergillaceae</taxon>
        <taxon>Aspergillus</taxon>
        <taxon>Aspergillus subgen. Circumdati</taxon>
    </lineage>
</organism>
<dbReference type="Gene3D" id="3.40.50.12780">
    <property type="entry name" value="N-terminal domain of ligase-like"/>
    <property type="match status" value="1"/>
</dbReference>
<dbReference type="Gene3D" id="3.30.300.30">
    <property type="match status" value="1"/>
</dbReference>
<dbReference type="SUPFAM" id="SSF52777">
    <property type="entry name" value="CoA-dependent acyltransferases"/>
    <property type="match status" value="1"/>
</dbReference>
<sequence length="1235" mass="136743">MTGENDSLKCTSAKWHCTLPLFDFSQVPARRMLPEYLTHEAQNFLSSGTVAAFRSLVRQMGATEFHGHLAVLQALLARLLDIREGCIGVAEPQRGGRKEVQLLPHCFSIAPQDTITEIIHRACQTTLETLKYGPGRVNDLLCHRSRSHSTPEHPLFQVQLIYQDHHAGNLSEISIERDAAAPCDLVLYLTRQCDGTASITLRSPIYLYSHESLHFLLRAYMRLFESCVRNPKFSIAQQHLYDENDVMAGLIFGKGPYLNITDPATLSKRIEQMSIARPEVVAVKDVDGNSFTYKQMQQHIQRAAAVLHRNGVQAQGYVAVCCEPTLYSVCHLLAIWRINAIYVPLDPQNPFVRLQLILDDCQPAAIIYHDPTESVIRQLNLHSSTPVSIAEICLAQTQGWPDLSQCESAACVLYTSGSTGTPKGIMLTHANLLHQILGVRHRFQISGETALQQSSLGFDVSLDQMLQPLVGGGTLIVAPRRLRGDAIALSRLMLAENVTYTYATPSEYMMLLRYGSDALQQLSSWRTAFVGGEALPRHLIELFHALQRPGLRLINRYGPTEISISSSCLAIDTFDPACVDLQPISVGWTLPNYSTYIIDLDGAPLPAGFTGEIVVSGPGVARGYLHKDALTKQKFRPDPFVDTPDKSRGCTMYRTGDKGRLLPTGELVYLGRIDGDHQVKLRGYRIELDDIANTILKSADGRLAEAVISVRGLHDAEGDRRFLTAFVVPACTQELAAVNEMLQFLDELVANLPLPPYMLPQVIIPVDGLPRNPNGKLDRRAVDQLPLPSKRQHAMSPTISDSERFVIWIWEQCLDHSAQTAVWSSTSDFFQVGGNSLLMVKVQAFLQQHMKRTIPLSTLFQSSTIEDMAALLTGGPTPPPESNLDWNQETLPGLEEKYICDGRSPQPSPLHADGGIEVCLTGATGFLGSALLRCLAADPRVARIHCIHRLTPPSVASAADTAKVVRYKGDLTAPRLGLDRVCWQELASRVDLIIHNGADVSFMKSYRSLHPANVQSTRHLVCMALRRQIPLHFVSTADVGHFSDLDSLPPQSVAHCLPPVDGADSGYVASKWASEVYLETCAARFQLPCAIHRPTNIVGEGMHGTDFMQGLIQWSLRTLQVPALPNWTGYFDFVSVTDVAMEITQAALRSLDDRRKTPELNESPTFHHHASTTPVPVARFQDFLEERFRAPLRTVDADTWLEQARKEGLSGLLESVVAATLTDPKPHRMPRMLRA</sequence>
<dbReference type="InterPro" id="IPR020845">
    <property type="entry name" value="AMP-binding_CS"/>
</dbReference>
<gene>
    <name evidence="4" type="ORF">BP00DRAFT_466000</name>
</gene>
<dbReference type="Gene3D" id="3.40.50.720">
    <property type="entry name" value="NAD(P)-binding Rossmann-like Domain"/>
    <property type="match status" value="1"/>
</dbReference>
<dbReference type="Gene3D" id="3.30.559.30">
    <property type="entry name" value="Nonribosomal peptide synthetase, condensation domain"/>
    <property type="match status" value="1"/>
</dbReference>
<dbReference type="InterPro" id="IPR009081">
    <property type="entry name" value="PP-bd_ACP"/>
</dbReference>
<evidence type="ECO:0000259" key="3">
    <source>
        <dbReference type="PROSITE" id="PS50075"/>
    </source>
</evidence>
<name>A0A2V5IR73_9EURO</name>
<proteinExistence type="predicted"/>
<dbReference type="Pfam" id="PF00501">
    <property type="entry name" value="AMP-binding"/>
    <property type="match status" value="1"/>
</dbReference>
<dbReference type="Pfam" id="PF07993">
    <property type="entry name" value="NAD_binding_4"/>
    <property type="match status" value="1"/>
</dbReference>
<dbReference type="NCBIfam" id="TIGR01733">
    <property type="entry name" value="AA-adenyl-dom"/>
    <property type="match status" value="1"/>
</dbReference>
<keyword evidence="5" id="KW-1185">Reference proteome</keyword>
<dbReference type="SUPFAM" id="SSF51735">
    <property type="entry name" value="NAD(P)-binding Rossmann-fold domains"/>
    <property type="match status" value="1"/>
</dbReference>
<dbReference type="PROSITE" id="PS50075">
    <property type="entry name" value="CARRIER"/>
    <property type="match status" value="1"/>
</dbReference>
<dbReference type="Proteomes" id="UP000248817">
    <property type="component" value="Unassembled WGS sequence"/>
</dbReference>
<evidence type="ECO:0000313" key="5">
    <source>
        <dbReference type="Proteomes" id="UP000248817"/>
    </source>
</evidence>
<dbReference type="InterPro" id="IPR045851">
    <property type="entry name" value="AMP-bd_C_sf"/>
</dbReference>
<reference evidence="4 5" key="1">
    <citation type="submission" date="2018-02" db="EMBL/GenBank/DDBJ databases">
        <title>The genomes of Aspergillus section Nigri reveals drivers in fungal speciation.</title>
        <authorList>
            <consortium name="DOE Joint Genome Institute"/>
            <person name="Vesth T.C."/>
            <person name="Nybo J."/>
            <person name="Theobald S."/>
            <person name="Brandl J."/>
            <person name="Frisvad J.C."/>
            <person name="Nielsen K.F."/>
            <person name="Lyhne E.K."/>
            <person name="Kogle M.E."/>
            <person name="Kuo A."/>
            <person name="Riley R."/>
            <person name="Clum A."/>
            <person name="Nolan M."/>
            <person name="Lipzen A."/>
            <person name="Salamov A."/>
            <person name="Henrissat B."/>
            <person name="Wiebenga A."/>
            <person name="De vries R.P."/>
            <person name="Grigoriev I.V."/>
            <person name="Mortensen U.H."/>
            <person name="Andersen M.R."/>
            <person name="Baker S.E."/>
        </authorList>
    </citation>
    <scope>NUCLEOTIDE SEQUENCE [LARGE SCALE GENOMIC DNA]</scope>
    <source>
        <strain evidence="4 5">CBS 114.80</strain>
    </source>
</reference>
<accession>A0A2V5IR73</accession>
<dbReference type="InterPro" id="IPR013120">
    <property type="entry name" value="FAR_NAD-bd"/>
</dbReference>
<dbReference type="InterPro" id="IPR036291">
    <property type="entry name" value="NAD(P)-bd_dom_sf"/>
</dbReference>
<dbReference type="AlphaFoldDB" id="A0A2V5IR73"/>
<dbReference type="PANTHER" id="PTHR44845">
    <property type="entry name" value="CARRIER DOMAIN-CONTAINING PROTEIN"/>
    <property type="match status" value="1"/>
</dbReference>
<dbReference type="PIRSF" id="PIRSF001617">
    <property type="entry name" value="Alpha-AR"/>
    <property type="match status" value="1"/>
</dbReference>
<dbReference type="InterPro" id="IPR010071">
    <property type="entry name" value="AA_adenyl_dom"/>
</dbReference>
<evidence type="ECO:0000256" key="1">
    <source>
        <dbReference type="ARBA" id="ARBA00022450"/>
    </source>
</evidence>
<dbReference type="PANTHER" id="PTHR44845:SF6">
    <property type="entry name" value="BETA-ALANINE-ACTIVATING ENZYME"/>
    <property type="match status" value="1"/>
</dbReference>
<dbReference type="InterPro" id="IPR000873">
    <property type="entry name" value="AMP-dep_synth/lig_dom"/>
</dbReference>
<dbReference type="InterPro" id="IPR042099">
    <property type="entry name" value="ANL_N_sf"/>
</dbReference>
<dbReference type="SUPFAM" id="SSF47336">
    <property type="entry name" value="ACP-like"/>
    <property type="match status" value="1"/>
</dbReference>
<keyword evidence="2" id="KW-0597">Phosphoprotein</keyword>
<evidence type="ECO:0000313" key="4">
    <source>
        <dbReference type="EMBL" id="PYI26477.1"/>
    </source>
</evidence>
<dbReference type="EMBL" id="KZ825596">
    <property type="protein sequence ID" value="PYI26477.1"/>
    <property type="molecule type" value="Genomic_DNA"/>
</dbReference>
<dbReference type="PROSITE" id="PS00455">
    <property type="entry name" value="AMP_BINDING"/>
    <property type="match status" value="1"/>
</dbReference>
<dbReference type="SUPFAM" id="SSF56801">
    <property type="entry name" value="Acetyl-CoA synthetase-like"/>
    <property type="match status" value="1"/>
</dbReference>
<dbReference type="InterPro" id="IPR036736">
    <property type="entry name" value="ACP-like_sf"/>
</dbReference>
<protein>
    <submittedName>
        <fullName evidence="4">Acetyl-CoA synthetase-like protein</fullName>
    </submittedName>
</protein>
<dbReference type="CDD" id="cd05930">
    <property type="entry name" value="A_NRPS"/>
    <property type="match status" value="1"/>
</dbReference>
<keyword evidence="1" id="KW-0596">Phosphopantetheine</keyword>
<dbReference type="Gene3D" id="1.10.1200.10">
    <property type="entry name" value="ACP-like"/>
    <property type="match status" value="1"/>
</dbReference>
<dbReference type="Pfam" id="PF00550">
    <property type="entry name" value="PP-binding"/>
    <property type="match status" value="1"/>
</dbReference>
<evidence type="ECO:0000256" key="2">
    <source>
        <dbReference type="ARBA" id="ARBA00022553"/>
    </source>
</evidence>